<reference evidence="2" key="1">
    <citation type="journal article" date="2022" name="Mol. Ecol. Resour.">
        <title>The genomes of chicory, endive, great burdock and yacon provide insights into Asteraceae palaeo-polyploidization history and plant inulin production.</title>
        <authorList>
            <person name="Fan W."/>
            <person name="Wang S."/>
            <person name="Wang H."/>
            <person name="Wang A."/>
            <person name="Jiang F."/>
            <person name="Liu H."/>
            <person name="Zhao H."/>
            <person name="Xu D."/>
            <person name="Zhang Y."/>
        </authorList>
    </citation>
    <scope>NUCLEOTIDE SEQUENCE [LARGE SCALE GENOMIC DNA]</scope>
    <source>
        <strain evidence="2">cv. Yunnan</strain>
    </source>
</reference>
<gene>
    <name evidence="1" type="ORF">L1987_43259</name>
</gene>
<dbReference type="Proteomes" id="UP001056120">
    <property type="component" value="Linkage Group LG14"/>
</dbReference>
<accession>A0ACB9GM49</accession>
<dbReference type="EMBL" id="CM042031">
    <property type="protein sequence ID" value="KAI3784165.1"/>
    <property type="molecule type" value="Genomic_DNA"/>
</dbReference>
<name>A0ACB9GM49_9ASTR</name>
<comment type="caution">
    <text evidence="1">The sequence shown here is derived from an EMBL/GenBank/DDBJ whole genome shotgun (WGS) entry which is preliminary data.</text>
</comment>
<proteinExistence type="predicted"/>
<reference evidence="1 2" key="2">
    <citation type="journal article" date="2022" name="Mol. Ecol. Resour.">
        <title>The genomes of chicory, endive, great burdock and yacon provide insights into Asteraceae paleo-polyploidization history and plant inulin production.</title>
        <authorList>
            <person name="Fan W."/>
            <person name="Wang S."/>
            <person name="Wang H."/>
            <person name="Wang A."/>
            <person name="Jiang F."/>
            <person name="Liu H."/>
            <person name="Zhao H."/>
            <person name="Xu D."/>
            <person name="Zhang Y."/>
        </authorList>
    </citation>
    <scope>NUCLEOTIDE SEQUENCE [LARGE SCALE GENOMIC DNA]</scope>
    <source>
        <strain evidence="2">cv. Yunnan</strain>
        <tissue evidence="1">Leaves</tissue>
    </source>
</reference>
<sequence>MDDIAIDLPKAPNNCGEIMGHLVISGGLDFKIVLDVLKAMEDDYTQKAGFIGVKRVVGSSSFGKDVLESQAADVELYNLLFFLSC</sequence>
<evidence type="ECO:0000313" key="2">
    <source>
        <dbReference type="Proteomes" id="UP001056120"/>
    </source>
</evidence>
<protein>
    <submittedName>
        <fullName evidence="1">Uncharacterized protein</fullName>
    </submittedName>
</protein>
<organism evidence="1 2">
    <name type="scientific">Smallanthus sonchifolius</name>
    <dbReference type="NCBI Taxonomy" id="185202"/>
    <lineage>
        <taxon>Eukaryota</taxon>
        <taxon>Viridiplantae</taxon>
        <taxon>Streptophyta</taxon>
        <taxon>Embryophyta</taxon>
        <taxon>Tracheophyta</taxon>
        <taxon>Spermatophyta</taxon>
        <taxon>Magnoliopsida</taxon>
        <taxon>eudicotyledons</taxon>
        <taxon>Gunneridae</taxon>
        <taxon>Pentapetalae</taxon>
        <taxon>asterids</taxon>
        <taxon>campanulids</taxon>
        <taxon>Asterales</taxon>
        <taxon>Asteraceae</taxon>
        <taxon>Asteroideae</taxon>
        <taxon>Heliantheae alliance</taxon>
        <taxon>Millerieae</taxon>
        <taxon>Smallanthus</taxon>
    </lineage>
</organism>
<keyword evidence="2" id="KW-1185">Reference proteome</keyword>
<evidence type="ECO:0000313" key="1">
    <source>
        <dbReference type="EMBL" id="KAI3784165.1"/>
    </source>
</evidence>